<dbReference type="EMBL" id="MLAK01001098">
    <property type="protein sequence ID" value="OHS97723.1"/>
    <property type="molecule type" value="Genomic_DNA"/>
</dbReference>
<dbReference type="AlphaFoldDB" id="A0A1J4JJM8"/>
<evidence type="ECO:0000313" key="3">
    <source>
        <dbReference type="Proteomes" id="UP000179807"/>
    </source>
</evidence>
<name>A0A1J4JJM8_9EUKA</name>
<dbReference type="VEuPathDB" id="TrichDB:TRFO_36011"/>
<gene>
    <name evidence="2" type="ORF">TRFO_36011</name>
</gene>
<dbReference type="RefSeq" id="XP_068350860.1">
    <property type="nucleotide sequence ID" value="XM_068510585.1"/>
</dbReference>
<sequence>MKNGRNNEPPNLLLSSLVKYLNSKEDVSFKKIKNLILNSDQRQLLQSFQFLRFWINSNDISPFSPSNISLQQTGYAFYSLIISQIPPASLITDNSQFALGDDNIDLFLQDALEPLLYRIKILKELSVSYFTENVLFGIPLIVDQSVLNINMELKKSFLKFYQNSESHPEFQHALKKKFIELIVNRAPISNFQKLFFYRCSKSIFTTAIIELIKEMNFSRTAEESSLIYSFASLFLYIQMFIKDDCIDIQSLSDAIKSFWCYSPYMMLAIVNYIPRSSPLFYLLMPDGPIQSDELNAESYSSNNDNDYNNDNDNDNKDNDNDNKDNDNDNKDNDSSEDYNSSYRVNFQIIQKAYPIVNLVENKKKEILEITTKMPKILYNYFLPSSQPDDYLKEKSKNLIDFIVRLHLTNSSNYMQMKYLFDYLREKEIRPIAITMMSSNLINSMILTMNRASSTSLLHTGPFDFKIIRFKSTTFAFLAPTHGQAMMASFFSNHNKKKIKDKSQQVTGFFFSVLSNPENNFLAKDMIADKFIPYCLAIISNDYSNEANELFISRLVFTTTLLTTNIKITKDVVDFFHKKTSIDLPTVIEFIDYLNNIRPIKCYNELQTIHKLRNELIKSLPFTISSKSPLIFNGIKNDFNLSVFNHTSQGQIQLITSINSQNSNKITFNWSNLTARIFLRFEWETIFINKKYDEFIDFLCDLKTSEKETKFLTNLKIALPTLMVALKRLCLMYSKLPYNQTSNLSSTSSYTSSSYIPGKPSEDDIQKYSHRLAKIYYRLSSYYDDNILPNRFFLEIVVNNYKAFCESPYFINMKNYIIEILMTNIEYRSLFGKLEFSMQNILIILLKLQKNKCDSPSIIFRNYTSKIHSINDLIIILLLLKFKKEDLMNELIKPLTSSFYLTSDRESEQHIIAYLTSKMPYEIAYSLFLKLIEISLSTLMISTVRFFLSSVHIDVFCDICSNCEKIIGKDENKITLYLKAVIPNFPRLIGNENVTKNFLCGLISSIPLGESIQKQEEILDMILVVYTYLDTQGQDSTLRKDIIESANKNKAAVSLKFRNILAQNLPQSEK</sequence>
<dbReference type="Proteomes" id="UP000179807">
    <property type="component" value="Unassembled WGS sequence"/>
</dbReference>
<keyword evidence="3" id="KW-1185">Reference proteome</keyword>
<evidence type="ECO:0000256" key="1">
    <source>
        <dbReference type="SAM" id="MobiDB-lite"/>
    </source>
</evidence>
<proteinExistence type="predicted"/>
<protein>
    <submittedName>
        <fullName evidence="2">Uncharacterized protein</fullName>
    </submittedName>
</protein>
<feature type="region of interest" description="Disordered" evidence="1">
    <location>
        <begin position="293"/>
        <end position="338"/>
    </location>
</feature>
<organism evidence="2 3">
    <name type="scientific">Tritrichomonas foetus</name>
    <dbReference type="NCBI Taxonomy" id="1144522"/>
    <lineage>
        <taxon>Eukaryota</taxon>
        <taxon>Metamonada</taxon>
        <taxon>Parabasalia</taxon>
        <taxon>Tritrichomonadida</taxon>
        <taxon>Tritrichomonadidae</taxon>
        <taxon>Tritrichomonas</taxon>
    </lineage>
</organism>
<accession>A0A1J4JJM8</accession>
<dbReference type="GeneID" id="94845289"/>
<evidence type="ECO:0000313" key="2">
    <source>
        <dbReference type="EMBL" id="OHS97723.1"/>
    </source>
</evidence>
<reference evidence="2" key="1">
    <citation type="submission" date="2016-10" db="EMBL/GenBank/DDBJ databases">
        <authorList>
            <person name="Benchimol M."/>
            <person name="Almeida L.G."/>
            <person name="Vasconcelos A.T."/>
            <person name="Perreira-Neves A."/>
            <person name="Rosa I.A."/>
            <person name="Tasca T."/>
            <person name="Bogo M.R."/>
            <person name="de Souza W."/>
        </authorList>
    </citation>
    <scope>NUCLEOTIDE SEQUENCE [LARGE SCALE GENOMIC DNA]</scope>
    <source>
        <strain evidence="2">K</strain>
    </source>
</reference>
<feature type="compositionally biased region" description="Basic and acidic residues" evidence="1">
    <location>
        <begin position="313"/>
        <end position="333"/>
    </location>
</feature>
<comment type="caution">
    <text evidence="2">The sequence shown here is derived from an EMBL/GenBank/DDBJ whole genome shotgun (WGS) entry which is preliminary data.</text>
</comment>